<keyword evidence="4 8" id="KW-0732">Signal</keyword>
<keyword evidence="3" id="KW-0309">Germination</keyword>
<reference evidence="12 14" key="2">
    <citation type="journal article" date="2020" name="Extremophiles">
        <title>Genomic analysis of Caldalkalibacillus thermarum TA2.A1 reveals aerobic alkaliphilic metabolism and evolutionary hallmarks linking alkaliphilic bacteria and plant life.</title>
        <authorList>
            <person name="de Jong S.I."/>
            <person name="van den Broek M.A."/>
            <person name="Merkel A.Y."/>
            <person name="de la Torre Cortes P."/>
            <person name="Kalamorz F."/>
            <person name="Cook G.M."/>
            <person name="van Loosdrecht M.C.M."/>
            <person name="McMillan D.G.G."/>
        </authorList>
    </citation>
    <scope>NUCLEOTIDE SEQUENCE [LARGE SCALE GENOMIC DNA]</scope>
    <source>
        <strain evidence="12 14">TA2.A1</strain>
    </source>
</reference>
<dbReference type="PANTHER" id="PTHR35789:SF1">
    <property type="entry name" value="SPORE GERMINATION PROTEIN B3"/>
    <property type="match status" value="1"/>
</dbReference>
<keyword evidence="7" id="KW-0449">Lipoprotein</keyword>
<dbReference type="Gene3D" id="3.30.300.210">
    <property type="entry name" value="Nutrient germinant receptor protein C, domain 3"/>
    <property type="match status" value="1"/>
</dbReference>
<evidence type="ECO:0000256" key="1">
    <source>
        <dbReference type="ARBA" id="ARBA00004635"/>
    </source>
</evidence>
<dbReference type="eggNOG" id="ENOG502Z7MM">
    <property type="taxonomic scope" value="Bacteria"/>
</dbReference>
<evidence type="ECO:0000259" key="9">
    <source>
        <dbReference type="Pfam" id="PF05504"/>
    </source>
</evidence>
<dbReference type="PANTHER" id="PTHR35789">
    <property type="entry name" value="SPORE GERMINATION PROTEIN B3"/>
    <property type="match status" value="1"/>
</dbReference>
<dbReference type="NCBIfam" id="TIGR02887">
    <property type="entry name" value="spore_ger_x_C"/>
    <property type="match status" value="1"/>
</dbReference>
<evidence type="ECO:0000313" key="14">
    <source>
        <dbReference type="Proteomes" id="UP000825179"/>
    </source>
</evidence>
<gene>
    <name evidence="11" type="ORF">CathTA2_1749</name>
    <name evidence="12" type="ORF">HUR95_09090</name>
</gene>
<feature type="domain" description="Spore germination GerAC-like C-terminal" evidence="9">
    <location>
        <begin position="218"/>
        <end position="383"/>
    </location>
</feature>
<reference evidence="12" key="3">
    <citation type="submission" date="2021-08" db="EMBL/GenBank/DDBJ databases">
        <authorList>
            <person name="de Jong S."/>
            <person name="van den Broek M."/>
            <person name="Merkel A."/>
            <person name="de la Torre Cortes P."/>
            <person name="Kalamorz F."/>
            <person name="Cook G."/>
            <person name="van Loosdrecht M."/>
            <person name="McMillan D."/>
        </authorList>
    </citation>
    <scope>NUCLEOTIDE SEQUENCE</scope>
    <source>
        <strain evidence="12">TA2.A1</strain>
    </source>
</reference>
<sequence>MQPLKRLFCLILSAILLFSATGCWDRRDLEERVSVVAIAVDKPSSREEEHANQEYKVTIQIPVPIRIAGGVSDGGGEGGAESVNVMSSTGFSIGQAMDNLEKRLNQQLFFGHTRVIVISEEVAREGMKEIIDGFRRNPQMRRILWLLISEGKAEDVLRVYNDLEQVPIVYIMLMMENGARMGEIPDTSLGDFYISLSTRTLDPMTNYVMAHKNDVAWKGVALFKGTKMTGTLTESETWILLQLQGEAPGGEVLVSLDENELKRPVLLNPENVRTRTTINTDKGQIRAHYHVEIEAEVKEKNADVKLDDPAVLENVAQKAEEQFEKQAQELIRKLQKNYGVDALRLGLKLKAFHYKTWQQLDWEKEFPNATINVTYDVKIRRTGMQTDL</sequence>
<dbReference type="OrthoDB" id="9816067at2"/>
<dbReference type="InterPro" id="IPR038501">
    <property type="entry name" value="Spore_GerAC_C_sf"/>
</dbReference>
<dbReference type="KEGG" id="cthu:HUR95_09090"/>
<reference evidence="11 13" key="1">
    <citation type="journal article" date="2011" name="J. Bacteriol.">
        <title>Draft genome sequence of the thermoalkaliphilic Caldalkalibacillus thermarum strain TA2.A1.</title>
        <authorList>
            <person name="Kalamorz F."/>
            <person name="Keis S."/>
            <person name="McMillan D.G."/>
            <person name="Olsson K."/>
            <person name="Stanton J.A."/>
            <person name="Stockwell P."/>
            <person name="Black M.A."/>
            <person name="Klingeman D.M."/>
            <person name="Land M.L."/>
            <person name="Han C.S."/>
            <person name="Martin S.L."/>
            <person name="Becher S.A."/>
            <person name="Peddie C.J."/>
            <person name="Morgan H.W."/>
            <person name="Matthies D."/>
            <person name="Preiss L."/>
            <person name="Meier T."/>
            <person name="Brown S.D."/>
            <person name="Cook G.M."/>
        </authorList>
    </citation>
    <scope>NUCLEOTIDE SEQUENCE [LARGE SCALE GENOMIC DNA]</scope>
    <source>
        <strain evidence="11 13">TA2.A1</strain>
    </source>
</reference>
<dbReference type="PROSITE" id="PS51257">
    <property type="entry name" value="PROKAR_LIPOPROTEIN"/>
    <property type="match status" value="1"/>
</dbReference>
<evidence type="ECO:0000256" key="8">
    <source>
        <dbReference type="SAM" id="SignalP"/>
    </source>
</evidence>
<dbReference type="Pfam" id="PF25198">
    <property type="entry name" value="Spore_GerAC_N"/>
    <property type="match status" value="1"/>
</dbReference>
<dbReference type="RefSeq" id="WP_007504848.1">
    <property type="nucleotide sequence ID" value="NZ_AFCE01000140.1"/>
</dbReference>
<dbReference type="InterPro" id="IPR046953">
    <property type="entry name" value="Spore_GerAC-like_C"/>
</dbReference>
<evidence type="ECO:0000256" key="7">
    <source>
        <dbReference type="ARBA" id="ARBA00023288"/>
    </source>
</evidence>
<evidence type="ECO:0000256" key="6">
    <source>
        <dbReference type="ARBA" id="ARBA00023139"/>
    </source>
</evidence>
<evidence type="ECO:0000256" key="3">
    <source>
        <dbReference type="ARBA" id="ARBA00022544"/>
    </source>
</evidence>
<protein>
    <submittedName>
        <fullName evidence="12">Ger(X)C family spore germination protein</fullName>
    </submittedName>
    <submittedName>
        <fullName evidence="11">Germination protein, Ger(X)C family</fullName>
    </submittedName>
</protein>
<evidence type="ECO:0000256" key="5">
    <source>
        <dbReference type="ARBA" id="ARBA00023136"/>
    </source>
</evidence>
<evidence type="ECO:0000259" key="10">
    <source>
        <dbReference type="Pfam" id="PF25198"/>
    </source>
</evidence>
<dbReference type="InterPro" id="IPR008844">
    <property type="entry name" value="Spore_GerAC-like"/>
</dbReference>
<comment type="similarity">
    <text evidence="2">Belongs to the GerABKC lipoprotein family.</text>
</comment>
<evidence type="ECO:0000313" key="13">
    <source>
        <dbReference type="Proteomes" id="UP000010716"/>
    </source>
</evidence>
<dbReference type="Pfam" id="PF05504">
    <property type="entry name" value="Spore_GerAC"/>
    <property type="match status" value="1"/>
</dbReference>
<dbReference type="InterPro" id="IPR057336">
    <property type="entry name" value="GerAC_N"/>
</dbReference>
<keyword evidence="14" id="KW-1185">Reference proteome</keyword>
<dbReference type="EMBL" id="CP082237">
    <property type="protein sequence ID" value="QZT32561.1"/>
    <property type="molecule type" value="Genomic_DNA"/>
</dbReference>
<keyword evidence="6" id="KW-0564">Palmitate</keyword>
<organism evidence="11 13">
    <name type="scientific">Caldalkalibacillus thermarum (strain TA2.A1)</name>
    <dbReference type="NCBI Taxonomy" id="986075"/>
    <lineage>
        <taxon>Bacteria</taxon>
        <taxon>Bacillati</taxon>
        <taxon>Bacillota</taxon>
        <taxon>Bacilli</taxon>
        <taxon>Bacillales</taxon>
        <taxon>Bacillaceae</taxon>
        <taxon>Caldalkalibacillus</taxon>
    </lineage>
</organism>
<evidence type="ECO:0000313" key="11">
    <source>
        <dbReference type="EMBL" id="EGL82741.1"/>
    </source>
</evidence>
<dbReference type="Proteomes" id="UP000010716">
    <property type="component" value="Unassembled WGS sequence"/>
</dbReference>
<feature type="domain" description="Spore germination protein N-terminal" evidence="10">
    <location>
        <begin position="25"/>
        <end position="208"/>
    </location>
</feature>
<feature type="signal peptide" evidence="8">
    <location>
        <begin position="1"/>
        <end position="24"/>
    </location>
</feature>
<evidence type="ECO:0000256" key="4">
    <source>
        <dbReference type="ARBA" id="ARBA00022729"/>
    </source>
</evidence>
<name>F5L7E9_CALTT</name>
<dbReference type="AlphaFoldDB" id="F5L7E9"/>
<evidence type="ECO:0000256" key="2">
    <source>
        <dbReference type="ARBA" id="ARBA00007886"/>
    </source>
</evidence>
<dbReference type="Proteomes" id="UP000825179">
    <property type="component" value="Chromosome"/>
</dbReference>
<comment type="subcellular location">
    <subcellularLocation>
        <location evidence="1">Membrane</location>
        <topology evidence="1">Lipid-anchor</topology>
    </subcellularLocation>
</comment>
<dbReference type="GO" id="GO:0009847">
    <property type="term" value="P:spore germination"/>
    <property type="evidence" value="ECO:0007669"/>
    <property type="project" value="InterPro"/>
</dbReference>
<proteinExistence type="inferred from homology"/>
<evidence type="ECO:0000313" key="12">
    <source>
        <dbReference type="EMBL" id="QZT32561.1"/>
    </source>
</evidence>
<keyword evidence="5" id="KW-0472">Membrane</keyword>
<accession>F5L7E9</accession>
<dbReference type="GO" id="GO:0016020">
    <property type="term" value="C:membrane"/>
    <property type="evidence" value="ECO:0007669"/>
    <property type="project" value="UniProtKB-SubCell"/>
</dbReference>
<dbReference type="EMBL" id="AFCE01000140">
    <property type="protein sequence ID" value="EGL82741.1"/>
    <property type="molecule type" value="Genomic_DNA"/>
</dbReference>
<feature type="chain" id="PRO_5044483284" evidence="8">
    <location>
        <begin position="25"/>
        <end position="388"/>
    </location>
</feature>